<comment type="catalytic activity">
    <reaction evidence="7">
        <text>N(6)-dimethylallyladenine + A + H2O = 3-methyl-2-butenal + adenine + AH2</text>
        <dbReference type="Rhea" id="RHEA:13625"/>
        <dbReference type="ChEBI" id="CHEBI:13193"/>
        <dbReference type="ChEBI" id="CHEBI:15377"/>
        <dbReference type="ChEBI" id="CHEBI:15825"/>
        <dbReference type="ChEBI" id="CHEBI:16708"/>
        <dbReference type="ChEBI" id="CHEBI:17499"/>
        <dbReference type="ChEBI" id="CHEBI:17660"/>
        <dbReference type="EC" id="1.5.99.12"/>
    </reaction>
</comment>
<evidence type="ECO:0000259" key="10">
    <source>
        <dbReference type="PROSITE" id="PS50076"/>
    </source>
</evidence>
<feature type="domain" description="FAD-binding PCMH-type" evidence="11">
    <location>
        <begin position="58"/>
        <end position="236"/>
    </location>
</feature>
<keyword evidence="4" id="KW-0285">Flavoprotein</keyword>
<dbReference type="SMART" id="SM00271">
    <property type="entry name" value="DnaJ"/>
    <property type="match status" value="1"/>
</dbReference>
<keyword evidence="6" id="KW-0560">Oxidoreductase</keyword>
<dbReference type="OrthoDB" id="10250354at2759"/>
<dbReference type="PRINTS" id="PR00625">
    <property type="entry name" value="JDOMAIN"/>
</dbReference>
<dbReference type="InterPro" id="IPR016170">
    <property type="entry name" value="Cytok_DH_C_sf"/>
</dbReference>
<evidence type="ECO:0000313" key="12">
    <source>
        <dbReference type="EMBL" id="URE32308.1"/>
    </source>
</evidence>
<feature type="compositionally biased region" description="Polar residues" evidence="8">
    <location>
        <begin position="2014"/>
        <end position="2026"/>
    </location>
</feature>
<dbReference type="InterPro" id="IPR016164">
    <property type="entry name" value="FAD-linked_Oxase-like_C"/>
</dbReference>
<dbReference type="InterPro" id="IPR006093">
    <property type="entry name" value="Oxy_OxRdtase_FAD_BS"/>
</dbReference>
<dbReference type="Gene3D" id="3.30.465.10">
    <property type="match status" value="1"/>
</dbReference>
<sequence length="2051" mass="226058">MHCLLRQHSVVFLVLVLGGIAMHVSDPDVPSSLDALRLEGNLSFHDVSLAAKDFGNRFRFPPTAILHPVSVSDIAAIIKHVFQMGPSSKLTVAARGHGHSLQGQAQADGGVVIHMESLRGGGMRVHAGERPYVDASGGELWIDVLLECLKHGLAPKSWTDYLHLTIGGTLSNAGISGQAFRHGPQISNVHQLEIVTGKGELLTCSTEENAALFHAALGGLGQFGVITRARIALEPAPEMVKWIRVLYSDFSSFTEDQEMLISARETFDYIEGFVIINRTGLLNNWRSSFNPQDPVQASRFDSDGRILFCLEMTKNFNRHEADVMHQRVEALLSRLRHIPSTLFQSEVTYLEFLDRVHVSELKLRSKGLWEVPHPWLNLLIPRTRIKDFAEEVFGKILTDSNNGPILLYPLHKSKWDSRTSAVIPDEEVFYLVAFLSSAPSSSDHDTLERALRQNDKILDFCKKAGIQMKQYLPHYTTQEEWKAHFGDRWELFAHRKGIYDPLSILAPGQRIFRKVSRRRYLRKRFEAEAKASGVAAIPPSSVSGDPTRRRLPPRRQPRSEVGDLPPEMPPAMVDFGSRPAPSSPLRNPSKGEISASGSPSFHLRSGIPASGGPNSSSVFGFPHRTILGQQPPASRGLENADFDRKFAAPVPPVPFSPIHPVPVPGRPLSAAGLSKPRLVKVRKHLASPRLRSAATTNANDGSGFNPFHSRPVGMESDISERNQGDGVQGLGEKFHGRNPLESEAGSKIPEHSSSGSLKSAKPGSAGFVMSDVGAFVFGSSEKKGSNLGGSKGKKFVKSENNGYGSNNSMKNVGSANVVEETFSFSRFSNGSSDDGIYVFGSGMKNFSSEQGPPEDLSDQNIRNLASIKSQSDDFVFGANSVMNLGKEDDGSGNNPVHKPHSDACIFQSDLKQSSNSCENSSENLSGRNHGIFEFGKSESSAFVFGTDSVLLSGVKNIGSSSIHGGPSSFVDGNTGRGIFSGEGVQNKSDNSSGNEDSRLKNSGSFRSECYVFGASTSSNFGSKDNGTKVVRNNVINEGGREPNAGSSGCGNATSLNSSLGQESFIGLDVGTVSRLHVEMKKLNLQRPDNEVEPEKEKQADCWAKINEGNTFVFGRSQSYLNSSGATDCSRLREAGTPFVSSLSGHDTQSVATGLNFPSVCEEQKLPHMEFTTPIHVTPMLSKESLFTGPHQNKEFNVKKRESRTTRKKRREKSRQSVPPHKDFAKTFASVEKVVETVEKFSSGGYSPMDYSPYEEISDESRHIFSSFESIGTKESVPVGEKKEDPVSAKQPLYINKDGVTLREHKNSGSRDYIERDSVDKSSFIGEQITENGREKYVFNSDNMDCTSTGSTAGMKAETESCSSKVEPQASENENCFNLNSSLKSFPGSDLTFGELAFNQGLLSAEKHQHRKKSRMRSSKNLNNSIPKVNVLMAPPSENLSPDANSMQPVAERDFKGKLSVPQNGDEVGAERQKKMEKRKDPVSTVGATATEQEVCNQWRLRGNQAYSNGDISKAEDFYTRGLNSISIMEVSRSNNKALMLCYSNRAAARMSLGRMREALSDCMMAAKIDPSFLRAQVRAACCHLALGEIEDALKHFKKCLLSNNEGSFDHKILVEASDGVLKTQQVADYMVQSEELMLKKSSNEAAKALQIIIEALFICPYSERLMERKAEALLLLRRYEEVIVFCEQTIEIAERNYSLCRISTDNSEDMQSCPMRLWRLNLMSKSYFYLGRFEDAVELLKKHEKVTYKEDKNVNGSSESLASLCGTVNELLRLKAAGNAAFQAGRHLDAVEHYSAALACNTESRPFTAICFCNRAAAYQALGQITDAIADCSIAIALVASYAKAISRRATLHEMIRDYGQAANDLRRLISLLKNQSKDKDNQAGVLGINSGNNDLKQAHVRLCSVEEEARKETPLDLYMILGIEVSSSAADVKKAYRKAALRHHPDKAGQLLARNETIDDGFWREVADEVHKDADRLFKMIGEAYTVLSDVTKRLKYDAEEELRTTLRKTGSGRYTSKTQDNRSSPSERRRWRAYASTHQRWSESSRYYK</sequence>
<dbReference type="CDD" id="cd06257">
    <property type="entry name" value="DnaJ"/>
    <property type="match status" value="1"/>
</dbReference>
<dbReference type="EMBL" id="CP097510">
    <property type="protein sequence ID" value="URE32308.1"/>
    <property type="molecule type" value="Genomic_DNA"/>
</dbReference>
<dbReference type="Pfam" id="PF00226">
    <property type="entry name" value="DnaJ"/>
    <property type="match status" value="1"/>
</dbReference>
<dbReference type="PROSITE" id="PS51387">
    <property type="entry name" value="FAD_PCMH"/>
    <property type="match status" value="1"/>
</dbReference>
<evidence type="ECO:0000256" key="3">
    <source>
        <dbReference type="ARBA" id="ARBA00011928"/>
    </source>
</evidence>
<evidence type="ECO:0000313" key="13">
    <source>
        <dbReference type="Proteomes" id="UP001055439"/>
    </source>
</evidence>
<feature type="compositionally biased region" description="Basic and acidic residues" evidence="8">
    <location>
        <begin position="1468"/>
        <end position="1481"/>
    </location>
</feature>
<keyword evidence="13" id="KW-1185">Reference proteome</keyword>
<dbReference type="Proteomes" id="UP001055439">
    <property type="component" value="Chromosome 8"/>
</dbReference>
<dbReference type="InterPro" id="IPR016169">
    <property type="entry name" value="FAD-bd_PCMH_sub2"/>
</dbReference>
<dbReference type="SUPFAM" id="SSF46565">
    <property type="entry name" value="Chaperone J-domain"/>
    <property type="match status" value="1"/>
</dbReference>
<gene>
    <name evidence="12" type="ORF">MUK42_07303</name>
</gene>
<name>A0A9E7HJK6_9LILI</name>
<dbReference type="Pfam" id="PF01565">
    <property type="entry name" value="FAD_binding_4"/>
    <property type="match status" value="1"/>
</dbReference>
<dbReference type="InterPro" id="IPR016167">
    <property type="entry name" value="FAD-bd_PCMH_sub1"/>
</dbReference>
<dbReference type="InterPro" id="IPR019734">
    <property type="entry name" value="TPR_rpt"/>
</dbReference>
<reference evidence="12" key="1">
    <citation type="submission" date="2022-05" db="EMBL/GenBank/DDBJ databases">
        <title>The Musa troglodytarum L. genome provides insights into the mechanism of non-climacteric behaviour and enrichment of carotenoids.</title>
        <authorList>
            <person name="Wang J."/>
        </authorList>
    </citation>
    <scope>NUCLEOTIDE SEQUENCE</scope>
    <source>
        <tissue evidence="12">Leaf</tissue>
    </source>
</reference>
<dbReference type="Gene3D" id="1.10.287.110">
    <property type="entry name" value="DnaJ domain"/>
    <property type="match status" value="1"/>
</dbReference>
<dbReference type="SUPFAM" id="SSF48452">
    <property type="entry name" value="TPR-like"/>
    <property type="match status" value="3"/>
</dbReference>
<proteinExistence type="inferred from homology"/>
<dbReference type="PANTHER" id="PTHR45181:SF4">
    <property type="entry name" value="HEAT SHOCK PROTEIN DNAJ WITH TETRATRICOPEPTIDE REPEAT-CONTAINING PROTEIN"/>
    <property type="match status" value="1"/>
</dbReference>
<comment type="cofactor">
    <cofactor evidence="1">
        <name>FAD</name>
        <dbReference type="ChEBI" id="CHEBI:57692"/>
    </cofactor>
</comment>
<keyword evidence="9" id="KW-0732">Signal</keyword>
<evidence type="ECO:0000256" key="1">
    <source>
        <dbReference type="ARBA" id="ARBA00001974"/>
    </source>
</evidence>
<evidence type="ECO:0000256" key="6">
    <source>
        <dbReference type="ARBA" id="ARBA00023002"/>
    </source>
</evidence>
<feature type="compositionally biased region" description="Polar residues" evidence="8">
    <location>
        <begin position="693"/>
        <end position="702"/>
    </location>
</feature>
<feature type="region of interest" description="Disordered" evidence="8">
    <location>
        <begin position="1186"/>
        <end position="1221"/>
    </location>
</feature>
<evidence type="ECO:0000256" key="7">
    <source>
        <dbReference type="ARBA" id="ARBA00048224"/>
    </source>
</evidence>
<dbReference type="PROSITE" id="PS50076">
    <property type="entry name" value="DNAJ_2"/>
    <property type="match status" value="1"/>
</dbReference>
<feature type="region of interest" description="Disordered" evidence="8">
    <location>
        <begin position="962"/>
        <end position="1000"/>
    </location>
</feature>
<dbReference type="PANTHER" id="PTHR45181">
    <property type="entry name" value="HEAT SHOCK PROTEIN DNAJ WITH TETRATRICOPEPTIDE REPEAT-CONTAINING PROTEIN"/>
    <property type="match status" value="1"/>
</dbReference>
<dbReference type="PROSITE" id="PS00862">
    <property type="entry name" value="OX2_COVAL_FAD"/>
    <property type="match status" value="1"/>
</dbReference>
<dbReference type="GO" id="GO:0071949">
    <property type="term" value="F:FAD binding"/>
    <property type="evidence" value="ECO:0007669"/>
    <property type="project" value="InterPro"/>
</dbReference>
<evidence type="ECO:0000259" key="11">
    <source>
        <dbReference type="PROSITE" id="PS51387"/>
    </source>
</evidence>
<evidence type="ECO:0000256" key="8">
    <source>
        <dbReference type="SAM" id="MobiDB-lite"/>
    </source>
</evidence>
<keyword evidence="5" id="KW-0274">FAD</keyword>
<feature type="compositionally biased region" description="Basic and acidic residues" evidence="8">
    <location>
        <begin position="1191"/>
        <end position="1204"/>
    </location>
</feature>
<feature type="domain" description="J" evidence="10">
    <location>
        <begin position="1917"/>
        <end position="2002"/>
    </location>
</feature>
<dbReference type="GO" id="GO:0019139">
    <property type="term" value="F:cytokinin dehydrogenase activity"/>
    <property type="evidence" value="ECO:0007669"/>
    <property type="project" value="UniProtKB-EC"/>
</dbReference>
<feature type="compositionally biased region" description="Polar residues" evidence="8">
    <location>
        <begin position="983"/>
        <end position="1000"/>
    </location>
</feature>
<dbReference type="InterPro" id="IPR001623">
    <property type="entry name" value="DnaJ_domain"/>
</dbReference>
<dbReference type="InterPro" id="IPR016166">
    <property type="entry name" value="FAD-bd_PCMH"/>
</dbReference>
<evidence type="ECO:0000256" key="4">
    <source>
        <dbReference type="ARBA" id="ARBA00022630"/>
    </source>
</evidence>
<dbReference type="InterPro" id="IPR006094">
    <property type="entry name" value="Oxid_FAD_bind_N"/>
</dbReference>
<feature type="region of interest" description="Disordered" evidence="8">
    <location>
        <begin position="689"/>
        <end position="763"/>
    </location>
</feature>
<evidence type="ECO:0000256" key="5">
    <source>
        <dbReference type="ARBA" id="ARBA00022827"/>
    </source>
</evidence>
<dbReference type="Gene3D" id="3.30.43.10">
    <property type="entry name" value="Uridine Diphospho-n-acetylenolpyruvylglucosamine Reductase, domain 2"/>
    <property type="match status" value="1"/>
</dbReference>
<feature type="region of interest" description="Disordered" evidence="8">
    <location>
        <begin position="2009"/>
        <end position="2033"/>
    </location>
</feature>
<evidence type="ECO:0000256" key="9">
    <source>
        <dbReference type="SAM" id="SignalP"/>
    </source>
</evidence>
<dbReference type="GO" id="GO:0009690">
    <property type="term" value="P:cytokinin metabolic process"/>
    <property type="evidence" value="ECO:0007669"/>
    <property type="project" value="InterPro"/>
</dbReference>
<protein>
    <recommendedName>
        <fullName evidence="3">cytokinin dehydrogenase</fullName>
        <ecNumber evidence="3">1.5.99.12</ecNumber>
    </recommendedName>
</protein>
<dbReference type="InterPro" id="IPR015345">
    <property type="entry name" value="Cytokinin_DH_FAD/cytokin-bd"/>
</dbReference>
<dbReference type="GO" id="GO:0005783">
    <property type="term" value="C:endoplasmic reticulum"/>
    <property type="evidence" value="ECO:0007669"/>
    <property type="project" value="UniProtKB-ARBA"/>
</dbReference>
<dbReference type="InterPro" id="IPR036318">
    <property type="entry name" value="FAD-bd_PCMH-like_sf"/>
</dbReference>
<feature type="signal peptide" evidence="9">
    <location>
        <begin position="1"/>
        <end position="21"/>
    </location>
</feature>
<accession>A0A9E7HJK6</accession>
<feature type="chain" id="PRO_5038856492" description="cytokinin dehydrogenase" evidence="9">
    <location>
        <begin position="22"/>
        <end position="2051"/>
    </location>
</feature>
<dbReference type="SUPFAM" id="SSF56176">
    <property type="entry name" value="FAD-binding/transporter-associated domain-like"/>
    <property type="match status" value="1"/>
</dbReference>
<feature type="region of interest" description="Disordered" evidence="8">
    <location>
        <begin position="532"/>
        <end position="615"/>
    </location>
</feature>
<dbReference type="FunFam" id="3.40.462.10:FF:000001">
    <property type="entry name" value="Cytokinin dehydrogenase 2"/>
    <property type="match status" value="1"/>
</dbReference>
<dbReference type="Gene3D" id="3.40.462.10">
    <property type="entry name" value="FAD-linked oxidases, C-terminal domain"/>
    <property type="match status" value="1"/>
</dbReference>
<comment type="similarity">
    <text evidence="2">Belongs to the oxygen-dependent FAD-linked oxidoreductase family.</text>
</comment>
<feature type="region of interest" description="Disordered" evidence="8">
    <location>
        <begin position="1458"/>
        <end position="1485"/>
    </location>
</feature>
<dbReference type="InterPro" id="IPR036869">
    <property type="entry name" value="J_dom_sf"/>
</dbReference>
<evidence type="ECO:0000256" key="2">
    <source>
        <dbReference type="ARBA" id="ARBA00005466"/>
    </source>
</evidence>
<dbReference type="SUPFAM" id="SSF55103">
    <property type="entry name" value="FAD-linked oxidases, C-terminal domain"/>
    <property type="match status" value="1"/>
</dbReference>
<dbReference type="SMART" id="SM00028">
    <property type="entry name" value="TPR"/>
    <property type="match status" value="8"/>
</dbReference>
<dbReference type="Gene3D" id="1.25.40.10">
    <property type="entry name" value="Tetratricopeptide repeat domain"/>
    <property type="match status" value="3"/>
</dbReference>
<dbReference type="InterPro" id="IPR011990">
    <property type="entry name" value="TPR-like_helical_dom_sf"/>
</dbReference>
<dbReference type="EC" id="1.5.99.12" evidence="3"/>
<dbReference type="Pfam" id="PF09265">
    <property type="entry name" value="Cytokin-bind"/>
    <property type="match status" value="1"/>
</dbReference>
<organism evidence="12 13">
    <name type="scientific">Musa troglodytarum</name>
    <name type="common">fe'i banana</name>
    <dbReference type="NCBI Taxonomy" id="320322"/>
    <lineage>
        <taxon>Eukaryota</taxon>
        <taxon>Viridiplantae</taxon>
        <taxon>Streptophyta</taxon>
        <taxon>Embryophyta</taxon>
        <taxon>Tracheophyta</taxon>
        <taxon>Spermatophyta</taxon>
        <taxon>Magnoliopsida</taxon>
        <taxon>Liliopsida</taxon>
        <taxon>Zingiberales</taxon>
        <taxon>Musaceae</taxon>
        <taxon>Musa</taxon>
    </lineage>
</organism>